<evidence type="ECO:0000256" key="14">
    <source>
        <dbReference type="ARBA" id="ARBA00022840"/>
    </source>
</evidence>
<dbReference type="GO" id="GO:0009236">
    <property type="term" value="P:cobalamin biosynthetic process"/>
    <property type="evidence" value="ECO:0007669"/>
    <property type="project" value="UniProtKB-UniPathway"/>
</dbReference>
<comment type="catalytic activity">
    <reaction evidence="1">
        <text>adenosylcob(III)inamide + ATP = adenosylcob(III)inamide phosphate + ADP + H(+)</text>
        <dbReference type="Rhea" id="RHEA:15769"/>
        <dbReference type="ChEBI" id="CHEBI:2480"/>
        <dbReference type="ChEBI" id="CHEBI:15378"/>
        <dbReference type="ChEBI" id="CHEBI:30616"/>
        <dbReference type="ChEBI" id="CHEBI:58502"/>
        <dbReference type="ChEBI" id="CHEBI:456216"/>
        <dbReference type="EC" id="2.7.1.156"/>
    </reaction>
</comment>
<sequence>MQLIIGGAFSGKRKIVRKMGKKIAWLSAYDGDLLSDWNTRWTQDSVFVLEGFEKWVGDELARYKNHDQVRSEMKKLFHLIKLEERERKSEALLIMVELGRGIVPIEKNERVLRDLVGWITQDAADLSDQVHYVWNGLSKKLK</sequence>
<evidence type="ECO:0000256" key="16">
    <source>
        <dbReference type="ARBA" id="ARBA00029570"/>
    </source>
</evidence>
<evidence type="ECO:0000256" key="4">
    <source>
        <dbReference type="ARBA" id="ARBA00003889"/>
    </source>
</evidence>
<evidence type="ECO:0000256" key="15">
    <source>
        <dbReference type="ARBA" id="ARBA00023134"/>
    </source>
</evidence>
<dbReference type="PANTHER" id="PTHR34848">
    <property type="match status" value="1"/>
</dbReference>
<comment type="catalytic activity">
    <reaction evidence="3">
        <text>adenosylcob(III)inamide + GTP = adenosylcob(III)inamide phosphate + GDP + H(+)</text>
        <dbReference type="Rhea" id="RHEA:15765"/>
        <dbReference type="ChEBI" id="CHEBI:2480"/>
        <dbReference type="ChEBI" id="CHEBI:15378"/>
        <dbReference type="ChEBI" id="CHEBI:37565"/>
        <dbReference type="ChEBI" id="CHEBI:58189"/>
        <dbReference type="ChEBI" id="CHEBI:58502"/>
        <dbReference type="EC" id="2.7.1.156"/>
    </reaction>
</comment>
<dbReference type="UniPathway" id="UPA00148">
    <property type="reaction ID" value="UER00236"/>
</dbReference>
<evidence type="ECO:0000313" key="19">
    <source>
        <dbReference type="Proteomes" id="UP000030832"/>
    </source>
</evidence>
<dbReference type="OrthoDB" id="1766664at2"/>
<keyword evidence="14" id="KW-0067">ATP-binding</keyword>
<evidence type="ECO:0000256" key="13">
    <source>
        <dbReference type="ARBA" id="ARBA00022777"/>
    </source>
</evidence>
<name>A0A0B0IHI1_9BACI</name>
<dbReference type="EMBL" id="JRJU01000007">
    <property type="protein sequence ID" value="KHF40750.1"/>
    <property type="molecule type" value="Genomic_DNA"/>
</dbReference>
<comment type="catalytic activity">
    <reaction evidence="2">
        <text>adenosylcob(III)inamide phosphate + GTP + H(+) = adenosylcob(III)inamide-GDP + diphosphate</text>
        <dbReference type="Rhea" id="RHEA:22712"/>
        <dbReference type="ChEBI" id="CHEBI:15378"/>
        <dbReference type="ChEBI" id="CHEBI:33019"/>
        <dbReference type="ChEBI" id="CHEBI:37565"/>
        <dbReference type="ChEBI" id="CHEBI:58502"/>
        <dbReference type="ChEBI" id="CHEBI:60487"/>
        <dbReference type="EC" id="2.7.7.62"/>
    </reaction>
</comment>
<evidence type="ECO:0000256" key="10">
    <source>
        <dbReference type="ARBA" id="ARBA00022573"/>
    </source>
</evidence>
<keyword evidence="10" id="KW-0169">Cobalamin biosynthesis</keyword>
<dbReference type="STRING" id="333138.LQ50_08185"/>
<dbReference type="InterPro" id="IPR027417">
    <property type="entry name" value="P-loop_NTPase"/>
</dbReference>
<dbReference type="GO" id="GO:0005524">
    <property type="term" value="F:ATP binding"/>
    <property type="evidence" value="ECO:0007669"/>
    <property type="project" value="UniProtKB-KW"/>
</dbReference>
<keyword evidence="12" id="KW-0547">Nucleotide-binding</keyword>
<evidence type="ECO:0000256" key="7">
    <source>
        <dbReference type="ARBA" id="ARBA00007490"/>
    </source>
</evidence>
<keyword evidence="19" id="KW-1185">Reference proteome</keyword>
<organism evidence="18 19">
    <name type="scientific">Halalkalibacter okhensis</name>
    <dbReference type="NCBI Taxonomy" id="333138"/>
    <lineage>
        <taxon>Bacteria</taxon>
        <taxon>Bacillati</taxon>
        <taxon>Bacillota</taxon>
        <taxon>Bacilli</taxon>
        <taxon>Bacillales</taxon>
        <taxon>Bacillaceae</taxon>
        <taxon>Halalkalibacter</taxon>
    </lineage>
</organism>
<dbReference type="EC" id="2.7.1.156" evidence="8"/>
<gene>
    <name evidence="18" type="ORF">LQ50_08185</name>
</gene>
<dbReference type="InterPro" id="IPR003203">
    <property type="entry name" value="CobU/CobP"/>
</dbReference>
<evidence type="ECO:0000256" key="12">
    <source>
        <dbReference type="ARBA" id="ARBA00022741"/>
    </source>
</evidence>
<dbReference type="PANTHER" id="PTHR34848:SF1">
    <property type="entry name" value="BIFUNCTIONAL ADENOSYLCOBALAMIN BIOSYNTHESIS PROTEIN COBU"/>
    <property type="match status" value="1"/>
</dbReference>
<evidence type="ECO:0000256" key="5">
    <source>
        <dbReference type="ARBA" id="ARBA00004692"/>
    </source>
</evidence>
<proteinExistence type="inferred from homology"/>
<dbReference type="SUPFAM" id="SSF52540">
    <property type="entry name" value="P-loop containing nucleoside triphosphate hydrolases"/>
    <property type="match status" value="1"/>
</dbReference>
<comment type="pathway">
    <text evidence="5">Cofactor biosynthesis; adenosylcobalamin biosynthesis; adenosylcobalamin from cob(II)yrinate a,c-diamide: step 6/7.</text>
</comment>
<dbReference type="GO" id="GO:0043752">
    <property type="term" value="F:adenosylcobinamide kinase activity"/>
    <property type="evidence" value="ECO:0007669"/>
    <property type="project" value="UniProtKB-EC"/>
</dbReference>
<dbReference type="EC" id="2.7.7.62" evidence="9"/>
<evidence type="ECO:0000256" key="3">
    <source>
        <dbReference type="ARBA" id="ARBA00001522"/>
    </source>
</evidence>
<evidence type="ECO:0000256" key="6">
    <source>
        <dbReference type="ARBA" id="ARBA00005159"/>
    </source>
</evidence>
<dbReference type="Gene3D" id="3.40.50.300">
    <property type="entry name" value="P-loop containing nucleotide triphosphate hydrolases"/>
    <property type="match status" value="1"/>
</dbReference>
<evidence type="ECO:0000256" key="2">
    <source>
        <dbReference type="ARBA" id="ARBA00000711"/>
    </source>
</evidence>
<dbReference type="eggNOG" id="COG2087">
    <property type="taxonomic scope" value="Bacteria"/>
</dbReference>
<comment type="caution">
    <text evidence="18">The sequence shown here is derived from an EMBL/GenBank/DDBJ whole genome shotgun (WGS) entry which is preliminary data.</text>
</comment>
<comment type="similarity">
    <text evidence="7">Belongs to the CobU/CobP family.</text>
</comment>
<evidence type="ECO:0000256" key="9">
    <source>
        <dbReference type="ARBA" id="ARBA00012523"/>
    </source>
</evidence>
<evidence type="ECO:0000256" key="17">
    <source>
        <dbReference type="ARBA" id="ARBA00030571"/>
    </source>
</evidence>
<evidence type="ECO:0000256" key="1">
    <source>
        <dbReference type="ARBA" id="ARBA00000312"/>
    </source>
</evidence>
<dbReference type="GO" id="GO:0005525">
    <property type="term" value="F:GTP binding"/>
    <property type="evidence" value="ECO:0007669"/>
    <property type="project" value="UniProtKB-KW"/>
</dbReference>
<dbReference type="Pfam" id="PF02283">
    <property type="entry name" value="CobU"/>
    <property type="match status" value="1"/>
</dbReference>
<accession>A0A0B0IHI1</accession>
<evidence type="ECO:0000256" key="8">
    <source>
        <dbReference type="ARBA" id="ARBA00012016"/>
    </source>
</evidence>
<evidence type="ECO:0000256" key="11">
    <source>
        <dbReference type="ARBA" id="ARBA00022679"/>
    </source>
</evidence>
<dbReference type="Proteomes" id="UP000030832">
    <property type="component" value="Unassembled WGS sequence"/>
</dbReference>
<keyword evidence="11" id="KW-0808">Transferase</keyword>
<reference evidence="18 19" key="1">
    <citation type="submission" date="2014-09" db="EMBL/GenBank/DDBJ databases">
        <title>Genome sequencing and annotation of Bacillus Okhensis strain Kh10-101T.</title>
        <authorList>
            <person name="Prakash J.S."/>
        </authorList>
    </citation>
    <scope>NUCLEOTIDE SEQUENCE [LARGE SCALE GENOMIC DNA]</scope>
    <source>
        <strain evidence="19">Kh10-101T</strain>
    </source>
</reference>
<dbReference type="GO" id="GO:0008820">
    <property type="term" value="F:cobinamide phosphate guanylyltransferase activity"/>
    <property type="evidence" value="ECO:0007669"/>
    <property type="project" value="UniProtKB-EC"/>
</dbReference>
<dbReference type="AlphaFoldDB" id="A0A0B0IHI1"/>
<comment type="pathway">
    <text evidence="6">Cofactor biosynthesis; adenosylcobalamin biosynthesis; adenosylcobalamin from cob(II)yrinate a,c-diamide: step 5/7.</text>
</comment>
<dbReference type="RefSeq" id="WP_034627782.1">
    <property type="nucleotide sequence ID" value="NZ_JRJU01000007.1"/>
</dbReference>
<evidence type="ECO:0000313" key="18">
    <source>
        <dbReference type="EMBL" id="KHF40750.1"/>
    </source>
</evidence>
<comment type="function">
    <text evidence="4">Catalyzes ATP-dependent phosphorylation of adenosylcobinamide and addition of GMP to adenosylcobinamide phosphate.</text>
</comment>
<keyword evidence="13" id="KW-0418">Kinase</keyword>
<protein>
    <recommendedName>
        <fullName evidence="16">Adenosylcobinamide kinase</fullName>
        <ecNumber evidence="8">2.7.1.156</ecNumber>
        <ecNumber evidence="9">2.7.7.62</ecNumber>
    </recommendedName>
    <alternativeName>
        <fullName evidence="17">Adenosylcobinamide-phosphate guanylyltransferase</fullName>
    </alternativeName>
</protein>
<keyword evidence="15" id="KW-0342">GTP-binding</keyword>